<dbReference type="RefSeq" id="WP_012137028.1">
    <property type="nucleotide sequence ID" value="NZ_KE007306.1"/>
</dbReference>
<dbReference type="HOGENOM" id="CLU_045097_0_0_6"/>
<keyword evidence="3" id="KW-0449">Lipoprotein</keyword>
<dbReference type="AlphaFoldDB" id="R8B4E2"/>
<dbReference type="STRING" id="1318628.MARLIPOL_05150"/>
<accession>R8B4E2</accession>
<evidence type="ECO:0000313" key="4">
    <source>
        <dbReference type="Proteomes" id="UP000016540"/>
    </source>
</evidence>
<reference evidence="3 4" key="1">
    <citation type="journal article" date="2013" name="Genome Announc.">
        <title>Draft Genome Sequence of the Moderately Halophilic Bacterium Marinobacter lipolyticus Strain SM19.</title>
        <authorList>
            <person name="Papke R.T."/>
            <person name="de la Haba R.R."/>
            <person name="Infante-Dominguez C."/>
            <person name="Perez D."/>
            <person name="Sanchez-Porro C."/>
            <person name="Lapierre P."/>
            <person name="Ventosa A."/>
        </authorList>
    </citation>
    <scope>NUCLEOTIDE SEQUENCE [LARGE SCALE GENOMIC DNA]</scope>
    <source>
        <strain evidence="3 4">SM19</strain>
    </source>
</reference>
<dbReference type="eggNOG" id="ENOG502Z7YP">
    <property type="taxonomic scope" value="Bacteria"/>
</dbReference>
<sequence length="402" mass="43395">MTRKIIRQTSLLLGAALLCGNALAENTSFTSALSDGSVYGDFRLRYENVDQDNALQDANALTLRSRLGYKTGNYHGLSGVLEFEDSRAIAGVDDYNDTQGRTPDHSVVADPETTEVDQAFAQYTNAGFSGRIGRQVITLDNQRFVGAVGWRQDRQTFDATRLTYAISDLTLDYAYVTKHNRIFAQGSDQDAKDHLVNASYQSSLGVLTGYAYLLELDNVPDNSLDTYGLRYTGKTDLDGIGVLYELEYATQEADSAGTDADADYYKALAGVQAAGVTVSLAYEVLGSDDGNYGFSTPLATLHAFNGWADQFLATPNSGLNDLILTVTGTLAGGKWVLAYHDFSADDDAAGTDDFGSEVDVAYHRGFGQNYSAGIKYAAYMAGDDAAGKVDTNKLWLTLGAKF</sequence>
<protein>
    <submittedName>
        <fullName evidence="3">Lipoprotein</fullName>
    </submittedName>
</protein>
<organism evidence="3 4">
    <name type="scientific">Marinobacter lipolyticus SM19</name>
    <dbReference type="NCBI Taxonomy" id="1318628"/>
    <lineage>
        <taxon>Bacteria</taxon>
        <taxon>Pseudomonadati</taxon>
        <taxon>Pseudomonadota</taxon>
        <taxon>Gammaproteobacteria</taxon>
        <taxon>Pseudomonadales</taxon>
        <taxon>Marinobacteraceae</taxon>
        <taxon>Marinobacter</taxon>
    </lineage>
</organism>
<dbReference type="OrthoDB" id="9767539at2"/>
<gene>
    <name evidence="3" type="ORF">MARLIPOL_05150</name>
</gene>
<evidence type="ECO:0000259" key="2">
    <source>
        <dbReference type="Pfam" id="PF13372"/>
    </source>
</evidence>
<evidence type="ECO:0000313" key="3">
    <source>
        <dbReference type="EMBL" id="EON93394.1"/>
    </source>
</evidence>
<keyword evidence="1" id="KW-0732">Signal</keyword>
<dbReference type="Gene3D" id="2.40.160.10">
    <property type="entry name" value="Porin"/>
    <property type="match status" value="1"/>
</dbReference>
<dbReference type="InterPro" id="IPR025388">
    <property type="entry name" value="Alginate_export_dom"/>
</dbReference>
<dbReference type="PATRIC" id="fig|1318628.3.peg.1027"/>
<proteinExistence type="predicted"/>
<evidence type="ECO:0000256" key="1">
    <source>
        <dbReference type="SAM" id="SignalP"/>
    </source>
</evidence>
<comment type="caution">
    <text evidence="3">The sequence shown here is derived from an EMBL/GenBank/DDBJ whole genome shotgun (WGS) entry which is preliminary data.</text>
</comment>
<dbReference type="Proteomes" id="UP000016540">
    <property type="component" value="Unassembled WGS sequence"/>
</dbReference>
<dbReference type="EMBL" id="ASAD01000007">
    <property type="protein sequence ID" value="EON93394.1"/>
    <property type="molecule type" value="Genomic_DNA"/>
</dbReference>
<feature type="chain" id="PRO_5004462501" evidence="1">
    <location>
        <begin position="25"/>
        <end position="402"/>
    </location>
</feature>
<feature type="signal peptide" evidence="1">
    <location>
        <begin position="1"/>
        <end position="24"/>
    </location>
</feature>
<keyword evidence="4" id="KW-1185">Reference proteome</keyword>
<name>R8B4E2_9GAMM</name>
<dbReference type="Pfam" id="PF13372">
    <property type="entry name" value="Alginate_exp"/>
    <property type="match status" value="1"/>
</dbReference>
<feature type="domain" description="Alginate export" evidence="2">
    <location>
        <begin position="42"/>
        <end position="272"/>
    </location>
</feature>
<dbReference type="InterPro" id="IPR023614">
    <property type="entry name" value="Porin_dom_sf"/>
</dbReference>